<dbReference type="Proteomes" id="UP001497744">
    <property type="component" value="Unassembled WGS sequence"/>
</dbReference>
<evidence type="ECO:0000313" key="3">
    <source>
        <dbReference type="Proteomes" id="UP001497744"/>
    </source>
</evidence>
<name>A0AAV4M1M5_BABCB</name>
<evidence type="ECO:0000313" key="2">
    <source>
        <dbReference type="EMBL" id="GIX66068.1"/>
    </source>
</evidence>
<dbReference type="GeneID" id="94197549"/>
<accession>A0AAV4M1M5</accession>
<dbReference type="EMBL" id="BPLF01000006">
    <property type="protein sequence ID" value="GIX66068.1"/>
    <property type="molecule type" value="Genomic_DNA"/>
</dbReference>
<keyword evidence="3" id="KW-1185">Reference proteome</keyword>
<proteinExistence type="predicted"/>
<evidence type="ECO:0000256" key="1">
    <source>
        <dbReference type="SAM" id="MobiDB-lite"/>
    </source>
</evidence>
<reference evidence="2 3" key="1">
    <citation type="submission" date="2021-06" db="EMBL/GenBank/DDBJ databases">
        <title>Genome sequence of Babesia caballi.</title>
        <authorList>
            <person name="Yamagishi J."/>
            <person name="Kidaka T."/>
            <person name="Ochi A."/>
        </authorList>
    </citation>
    <scope>NUCLEOTIDE SEQUENCE [LARGE SCALE GENOMIC DNA]</scope>
    <source>
        <strain evidence="2">USDA-D6B2</strain>
    </source>
</reference>
<comment type="caution">
    <text evidence="2">The sequence shown here is derived from an EMBL/GenBank/DDBJ whole genome shotgun (WGS) entry which is preliminary data.</text>
</comment>
<dbReference type="AlphaFoldDB" id="A0AAV4M1M5"/>
<feature type="region of interest" description="Disordered" evidence="1">
    <location>
        <begin position="467"/>
        <end position="498"/>
    </location>
</feature>
<sequence>MRSGAGGRLRGVADVVDAGAPGKGNGRLQVLLNLQHLLEERTIARNKDLDALHAVGRLLVDRRGVAVVALHLHAVLDLGLAGRLDEAGVEVARHHPVGAHVDGLDDVAAGPAAAVGDDDLARSTRALLNGKQLALAGAEAGARRRAAHEPRANTHLGGVGAPALQVAHRLGRGDVARNDEGLPAEGPAHVGDHVADAVAVAVGDVDGDVLRDEVLRPQVVDDLVRLRQQPDGYRHEELQLPHSPRELHNVDFEAVHHVEVVPLGQLDGNALVEHRGHVRGHQRQPKGPPAQLRRDVRHGAALQGALPGDQRDVVEVEALHDSRTRLKHCMWAVSAGRRLHCVAGRRPCGALFPGAIGGVATLVHRSSLHSVGEYHSRIVERADSCSKRVSYADASRLLSQFVAEGYDAGRLRGFFDYDGDTRLCIDDYFVILQLCKQLELQDLDLLSSLSEDLRLAFVELYATQQPKDAVRSPDSDGNPSAEPERLTQRGSRSRRAFRVDRSSMPPLKDAVMSESHQHQADISHVATCVLFNELHILHDPLFATIGDLLLKHGEDLSLPELDLLLRTYASQHYRDHEFVAALVSRVEDEAGALDPETAVRLYRSLSFLDIMSPSLCAALESRFCERVDTGSGARFGFAAALRLPDLIDVGYAKFVQGSADNESFWFIRGVLEGFV</sequence>
<dbReference type="RefSeq" id="XP_067718137.1">
    <property type="nucleotide sequence ID" value="XM_067862036.1"/>
</dbReference>
<gene>
    <name evidence="2" type="ORF">BcabD6B2_55040</name>
</gene>
<protein>
    <submittedName>
        <fullName evidence="2">FAD-binding protein</fullName>
    </submittedName>
</protein>
<organism evidence="2 3">
    <name type="scientific">Babesia caballi</name>
    <dbReference type="NCBI Taxonomy" id="5871"/>
    <lineage>
        <taxon>Eukaryota</taxon>
        <taxon>Sar</taxon>
        <taxon>Alveolata</taxon>
        <taxon>Apicomplexa</taxon>
        <taxon>Aconoidasida</taxon>
        <taxon>Piroplasmida</taxon>
        <taxon>Babesiidae</taxon>
        <taxon>Babesia</taxon>
    </lineage>
</organism>